<dbReference type="InterPro" id="IPR043131">
    <property type="entry name" value="BCAT-like_N"/>
</dbReference>
<dbReference type="GO" id="GO:0009098">
    <property type="term" value="P:L-leucine biosynthetic process"/>
    <property type="evidence" value="ECO:0007669"/>
    <property type="project" value="TreeGrafter"/>
</dbReference>
<dbReference type="Gene3D" id="3.30.470.10">
    <property type="match status" value="1"/>
</dbReference>
<dbReference type="InterPro" id="IPR005786">
    <property type="entry name" value="B_amino_transII"/>
</dbReference>
<dbReference type="NCBIfam" id="NF009897">
    <property type="entry name" value="PRK13357.1"/>
    <property type="match status" value="1"/>
</dbReference>
<dbReference type="PANTHER" id="PTHR11825:SF44">
    <property type="entry name" value="BRANCHED-CHAIN-AMINO-ACID AMINOTRANSFERASE"/>
    <property type="match status" value="1"/>
</dbReference>
<evidence type="ECO:0000256" key="10">
    <source>
        <dbReference type="RuleBase" id="RU004516"/>
    </source>
</evidence>
<comment type="caution">
    <text evidence="12">The sequence shown here is derived from an EMBL/GenBank/DDBJ whole genome shotgun (WGS) entry which is preliminary data.</text>
</comment>
<dbReference type="EMBL" id="MU150265">
    <property type="protein sequence ID" value="KAF9463168.1"/>
    <property type="molecule type" value="Genomic_DNA"/>
</dbReference>
<dbReference type="InterPro" id="IPR043132">
    <property type="entry name" value="BCAT-like_C"/>
</dbReference>
<dbReference type="PIRSF" id="PIRSF006468">
    <property type="entry name" value="BCAT1"/>
    <property type="match status" value="1"/>
</dbReference>
<evidence type="ECO:0000313" key="13">
    <source>
        <dbReference type="Proteomes" id="UP000807353"/>
    </source>
</evidence>
<evidence type="ECO:0000256" key="5">
    <source>
        <dbReference type="ARBA" id="ARBA00022679"/>
    </source>
</evidence>
<evidence type="ECO:0000256" key="1">
    <source>
        <dbReference type="ARBA" id="ARBA00001933"/>
    </source>
</evidence>
<dbReference type="SUPFAM" id="SSF56752">
    <property type="entry name" value="D-aminoacid aminotransferase-like PLP-dependent enzymes"/>
    <property type="match status" value="1"/>
</dbReference>
<dbReference type="InterPro" id="IPR033939">
    <property type="entry name" value="BCAT_family"/>
</dbReference>
<keyword evidence="6 10" id="KW-0663">Pyridoxal phosphate</keyword>
<keyword evidence="5 11" id="KW-0808">Transferase</keyword>
<evidence type="ECO:0000313" key="12">
    <source>
        <dbReference type="EMBL" id="KAF9463168.1"/>
    </source>
</evidence>
<comment type="catalytic activity">
    <reaction evidence="11">
        <text>L-isoleucine + 2-oxoglutarate = (S)-3-methyl-2-oxopentanoate + L-glutamate</text>
        <dbReference type="Rhea" id="RHEA:24801"/>
        <dbReference type="ChEBI" id="CHEBI:16810"/>
        <dbReference type="ChEBI" id="CHEBI:29985"/>
        <dbReference type="ChEBI" id="CHEBI:35146"/>
        <dbReference type="ChEBI" id="CHEBI:58045"/>
        <dbReference type="EC" id="2.6.1.42"/>
    </reaction>
</comment>
<protein>
    <recommendedName>
        <fullName evidence="11">Branched-chain-amino-acid aminotransferase</fullName>
        <ecNumber evidence="11">2.6.1.42</ecNumber>
    </recommendedName>
</protein>
<dbReference type="InterPro" id="IPR018300">
    <property type="entry name" value="Aminotrans_IV_CS"/>
</dbReference>
<proteinExistence type="inferred from homology"/>
<evidence type="ECO:0000256" key="8">
    <source>
        <dbReference type="PIRSR" id="PIRSR006468-1"/>
    </source>
</evidence>
<dbReference type="NCBIfam" id="TIGR01123">
    <property type="entry name" value="ilvE_II"/>
    <property type="match status" value="1"/>
</dbReference>
<dbReference type="GO" id="GO:0004084">
    <property type="term" value="F:branched-chain-amino-acid transaminase activity"/>
    <property type="evidence" value="ECO:0007669"/>
    <property type="project" value="UniProtKB-EC"/>
</dbReference>
<dbReference type="CDD" id="cd01557">
    <property type="entry name" value="BCAT_beta_family"/>
    <property type="match status" value="1"/>
</dbReference>
<keyword evidence="7 11" id="KW-0100">Branched-chain amino acid biosynthesis</keyword>
<accession>A0A9P5Y6G8</accession>
<comment type="catalytic activity">
    <reaction evidence="11">
        <text>L-leucine + 2-oxoglutarate = 4-methyl-2-oxopentanoate + L-glutamate</text>
        <dbReference type="Rhea" id="RHEA:18321"/>
        <dbReference type="ChEBI" id="CHEBI:16810"/>
        <dbReference type="ChEBI" id="CHEBI:17865"/>
        <dbReference type="ChEBI" id="CHEBI:29985"/>
        <dbReference type="ChEBI" id="CHEBI:57427"/>
        <dbReference type="EC" id="2.6.1.42"/>
    </reaction>
</comment>
<evidence type="ECO:0000256" key="6">
    <source>
        <dbReference type="ARBA" id="ARBA00022898"/>
    </source>
</evidence>
<comment type="cofactor">
    <cofactor evidence="1 10">
        <name>pyridoxal 5'-phosphate</name>
        <dbReference type="ChEBI" id="CHEBI:597326"/>
    </cofactor>
</comment>
<dbReference type="GO" id="GO:0009099">
    <property type="term" value="P:L-valine biosynthetic process"/>
    <property type="evidence" value="ECO:0007669"/>
    <property type="project" value="TreeGrafter"/>
</dbReference>
<dbReference type="GO" id="GO:0005739">
    <property type="term" value="C:mitochondrion"/>
    <property type="evidence" value="ECO:0007669"/>
    <property type="project" value="TreeGrafter"/>
</dbReference>
<reference evidence="12" key="1">
    <citation type="submission" date="2020-11" db="EMBL/GenBank/DDBJ databases">
        <authorList>
            <consortium name="DOE Joint Genome Institute"/>
            <person name="Ahrendt S."/>
            <person name="Riley R."/>
            <person name="Andreopoulos W."/>
            <person name="Labutti K."/>
            <person name="Pangilinan J."/>
            <person name="Ruiz-Duenas F.J."/>
            <person name="Barrasa J.M."/>
            <person name="Sanchez-Garcia M."/>
            <person name="Camarero S."/>
            <person name="Miyauchi S."/>
            <person name="Serrano A."/>
            <person name="Linde D."/>
            <person name="Babiker R."/>
            <person name="Drula E."/>
            <person name="Ayuso-Fernandez I."/>
            <person name="Pacheco R."/>
            <person name="Padilla G."/>
            <person name="Ferreira P."/>
            <person name="Barriuso J."/>
            <person name="Kellner H."/>
            <person name="Castanera R."/>
            <person name="Alfaro M."/>
            <person name="Ramirez L."/>
            <person name="Pisabarro A.G."/>
            <person name="Kuo A."/>
            <person name="Tritt A."/>
            <person name="Lipzen A."/>
            <person name="He G."/>
            <person name="Yan M."/>
            <person name="Ng V."/>
            <person name="Cullen D."/>
            <person name="Martin F."/>
            <person name="Rosso M.-N."/>
            <person name="Henrissat B."/>
            <person name="Hibbett D."/>
            <person name="Martinez A.T."/>
            <person name="Grigoriev I.V."/>
        </authorList>
    </citation>
    <scope>NUCLEOTIDE SEQUENCE</scope>
    <source>
        <strain evidence="12">CBS 247.69</strain>
    </source>
</reference>
<dbReference type="Proteomes" id="UP000807353">
    <property type="component" value="Unassembled WGS sequence"/>
</dbReference>
<dbReference type="PANTHER" id="PTHR11825">
    <property type="entry name" value="SUBGROUP IIII AMINOTRANSFERASE"/>
    <property type="match status" value="1"/>
</dbReference>
<dbReference type="InterPro" id="IPR001544">
    <property type="entry name" value="Aminotrans_IV"/>
</dbReference>
<gene>
    <name evidence="12" type="ORF">BDZ94DRAFT_1193367</name>
</gene>
<evidence type="ECO:0000256" key="3">
    <source>
        <dbReference type="ARBA" id="ARBA00022576"/>
    </source>
</evidence>
<dbReference type="PROSITE" id="PS00770">
    <property type="entry name" value="AA_TRANSFER_CLASS_4"/>
    <property type="match status" value="1"/>
</dbReference>
<dbReference type="EC" id="2.6.1.42" evidence="11"/>
<keyword evidence="3 11" id="KW-0032">Aminotransferase</keyword>
<evidence type="ECO:0000256" key="11">
    <source>
        <dbReference type="RuleBase" id="RU004517"/>
    </source>
</evidence>
<evidence type="ECO:0000256" key="9">
    <source>
        <dbReference type="RuleBase" id="RU004106"/>
    </source>
</evidence>
<keyword evidence="13" id="KW-1185">Reference proteome</keyword>
<evidence type="ECO:0000256" key="4">
    <source>
        <dbReference type="ARBA" id="ARBA00022605"/>
    </source>
</evidence>
<dbReference type="AlphaFoldDB" id="A0A9P5Y6G8"/>
<evidence type="ECO:0000256" key="2">
    <source>
        <dbReference type="ARBA" id="ARBA00009320"/>
    </source>
</evidence>
<dbReference type="Pfam" id="PF01063">
    <property type="entry name" value="Aminotran_4"/>
    <property type="match status" value="1"/>
</dbReference>
<evidence type="ECO:0000256" key="7">
    <source>
        <dbReference type="ARBA" id="ARBA00023304"/>
    </source>
</evidence>
<name>A0A9P5Y6G8_9AGAR</name>
<dbReference type="InterPro" id="IPR036038">
    <property type="entry name" value="Aminotransferase-like"/>
</dbReference>
<comment type="catalytic activity">
    <reaction evidence="11">
        <text>L-valine + 2-oxoglutarate = 3-methyl-2-oxobutanoate + L-glutamate</text>
        <dbReference type="Rhea" id="RHEA:24813"/>
        <dbReference type="ChEBI" id="CHEBI:11851"/>
        <dbReference type="ChEBI" id="CHEBI:16810"/>
        <dbReference type="ChEBI" id="CHEBI:29985"/>
        <dbReference type="ChEBI" id="CHEBI:57762"/>
        <dbReference type="EC" id="2.6.1.42"/>
    </reaction>
</comment>
<keyword evidence="4 11" id="KW-0028">Amino-acid biosynthesis</keyword>
<sequence>MAIEKISPSTNGGTHVAPLDASKLVVNLAKTLKPLVPSEDLIFGETKTDHMLVVSYEPATGWSAPEIKPYGPLNLDPASSCFQYCPNVFEGMKAYLGPNGEPRLFRPDKNMERLSRSVERVALPPFDTSVLLELIKRLVMVEARWIPSEPGHSLYIRPTVIGTRAALGVAASDSAIIYVIVTPAGPYFRGSVKGIPLLAVGESVRSWPGGTGGHKLGLNYAPGFLPQRIAAKQGYSQILWLLGDDAKITEAGAMNFFAVARRDDGDLDIVTPPLDGTILPGLTRASCLALLDGHTQGRLTLPGIALTQRLYTHERTLTMSEIAAWSADGKLLEAFGVGTAVIVAPVGRIGWEGKDLVLPSEETGLGPVGKALWERIVDIQVGKVEWEGWSVSCV</sequence>
<organism evidence="12 13">
    <name type="scientific">Collybia nuda</name>
    <dbReference type="NCBI Taxonomy" id="64659"/>
    <lineage>
        <taxon>Eukaryota</taxon>
        <taxon>Fungi</taxon>
        <taxon>Dikarya</taxon>
        <taxon>Basidiomycota</taxon>
        <taxon>Agaricomycotina</taxon>
        <taxon>Agaricomycetes</taxon>
        <taxon>Agaricomycetidae</taxon>
        <taxon>Agaricales</taxon>
        <taxon>Tricholomatineae</taxon>
        <taxon>Clitocybaceae</taxon>
        <taxon>Collybia</taxon>
    </lineage>
</organism>
<dbReference type="OrthoDB" id="1732691at2759"/>
<comment type="similarity">
    <text evidence="2 9">Belongs to the class-IV pyridoxal-phosphate-dependent aminotransferase family.</text>
</comment>
<feature type="modified residue" description="N6-(pyridoxal phosphate)lysine" evidence="8">
    <location>
        <position position="215"/>
    </location>
</feature>
<dbReference type="Gene3D" id="3.20.10.10">
    <property type="entry name" value="D-amino Acid Aminotransferase, subunit A, domain 2"/>
    <property type="match status" value="1"/>
</dbReference>